<name>A0ACC0IF08_9ERIC</name>
<protein>
    <submittedName>
        <fullName evidence="1">RING-H2 finger protein ATL51</fullName>
    </submittedName>
</protein>
<dbReference type="Proteomes" id="UP001060215">
    <property type="component" value="Chromosome 6"/>
</dbReference>
<gene>
    <name evidence="1" type="ORF">LOK49_LG03G02798</name>
</gene>
<organism evidence="1 2">
    <name type="scientific">Camellia lanceoleosa</name>
    <dbReference type="NCBI Taxonomy" id="1840588"/>
    <lineage>
        <taxon>Eukaryota</taxon>
        <taxon>Viridiplantae</taxon>
        <taxon>Streptophyta</taxon>
        <taxon>Embryophyta</taxon>
        <taxon>Tracheophyta</taxon>
        <taxon>Spermatophyta</taxon>
        <taxon>Magnoliopsida</taxon>
        <taxon>eudicotyledons</taxon>
        <taxon>Gunneridae</taxon>
        <taxon>Pentapetalae</taxon>
        <taxon>asterids</taxon>
        <taxon>Ericales</taxon>
        <taxon>Theaceae</taxon>
        <taxon>Camellia</taxon>
    </lineage>
</organism>
<proteinExistence type="predicted"/>
<accession>A0ACC0IF08</accession>
<evidence type="ECO:0000313" key="1">
    <source>
        <dbReference type="EMBL" id="KAI8022296.1"/>
    </source>
</evidence>
<reference evidence="1 2" key="1">
    <citation type="journal article" date="2022" name="Plant J.">
        <title>Chromosome-level genome of Camellia lanceoleosa provides a valuable resource for understanding genome evolution and self-incompatibility.</title>
        <authorList>
            <person name="Gong W."/>
            <person name="Xiao S."/>
            <person name="Wang L."/>
            <person name="Liao Z."/>
            <person name="Chang Y."/>
            <person name="Mo W."/>
            <person name="Hu G."/>
            <person name="Li W."/>
            <person name="Zhao G."/>
            <person name="Zhu H."/>
            <person name="Hu X."/>
            <person name="Ji K."/>
            <person name="Xiang X."/>
            <person name="Song Q."/>
            <person name="Yuan D."/>
            <person name="Jin S."/>
            <person name="Zhang L."/>
        </authorList>
    </citation>
    <scope>NUCLEOTIDE SEQUENCE [LARGE SCALE GENOMIC DNA]</scope>
    <source>
        <strain evidence="1">SQ_2022a</strain>
    </source>
</reference>
<sequence length="317" mass="35622">MSSMRSPNSFPPYDNYRDCSQGICSTYCPQWCYFFFPPPPPFALDDNSGPSFSPLIIALIAILASAFLLVTYYILISKYCKRRRDQSSIAEIESNRNQINHHDQWQVASTGLDEALIESITVCKYKKGDGLVEATECAVCLGEFQENESLRLLPKCNHAFHLPCVDTWLKSHSNCPLCRASVVQSSSSFNILSLEIHRENDLIMVVDDRERVVRGEEVVFGLVSDVVAPKDTFQAVNEGVEQLRRSVSLGSFSSMSHFNEDEHMQMKTHQFSTGIGSSQGIRGKSWENYGNQVFDLVRSPAAAMKRSISTGKFMFPN</sequence>
<dbReference type="EMBL" id="CM045763">
    <property type="protein sequence ID" value="KAI8022296.1"/>
    <property type="molecule type" value="Genomic_DNA"/>
</dbReference>
<comment type="caution">
    <text evidence="1">The sequence shown here is derived from an EMBL/GenBank/DDBJ whole genome shotgun (WGS) entry which is preliminary data.</text>
</comment>
<evidence type="ECO:0000313" key="2">
    <source>
        <dbReference type="Proteomes" id="UP001060215"/>
    </source>
</evidence>
<keyword evidence="2" id="KW-1185">Reference proteome</keyword>